<dbReference type="EMBL" id="MLJW01000051">
    <property type="protein sequence ID" value="OIR05245.1"/>
    <property type="molecule type" value="Genomic_DNA"/>
</dbReference>
<name>A0A1J5SMC3_9ZZZZ</name>
<accession>A0A1J5SMC3</accession>
<proteinExistence type="predicted"/>
<gene>
    <name evidence="1" type="ORF">GALL_125570</name>
</gene>
<evidence type="ECO:0000313" key="1">
    <source>
        <dbReference type="EMBL" id="OIR05245.1"/>
    </source>
</evidence>
<protein>
    <submittedName>
        <fullName evidence="1">Uncharacterized protein</fullName>
    </submittedName>
</protein>
<organism evidence="1">
    <name type="scientific">mine drainage metagenome</name>
    <dbReference type="NCBI Taxonomy" id="410659"/>
    <lineage>
        <taxon>unclassified sequences</taxon>
        <taxon>metagenomes</taxon>
        <taxon>ecological metagenomes</taxon>
    </lineage>
</organism>
<reference evidence="1" key="1">
    <citation type="submission" date="2016-10" db="EMBL/GenBank/DDBJ databases">
        <title>Sequence of Gallionella enrichment culture.</title>
        <authorList>
            <person name="Poehlein A."/>
            <person name="Muehling M."/>
            <person name="Daniel R."/>
        </authorList>
    </citation>
    <scope>NUCLEOTIDE SEQUENCE</scope>
</reference>
<comment type="caution">
    <text evidence="1">The sequence shown here is derived from an EMBL/GenBank/DDBJ whole genome shotgun (WGS) entry which is preliminary data.</text>
</comment>
<sequence length="336" mass="37010">MEGAPPASASDFWPGHDTWPCGPHCFCGESERQACGLTAAARQEAEGHDSLARRLLFSRLPAVKTAEVYGVRYAVFDDPGLGTLLVSHHGWPVLAALVPSAWYEGGRFYRQGERLGQSTGTVYRYGAAGVGGRPVELVVKVSRFAQEVPLYAGASFVQHIPPQVMASMRFNNPYEEFGRVERLRNSRRGPRVHTKAPLAIYSPPEHHALWQLGRDGVAASLERGAVEQWQDADHVHIDLDPHRAYFELFGWVKGIDVSTAGMRGLMSAPEMAQITHDVASDLKAHGMAVLDHKPAHIIVRRCDKTGGWLRDHSGRLAYVLVDYELLVDLHEVPAGV</sequence>
<dbReference type="AlphaFoldDB" id="A0A1J5SMC3"/>